<feature type="region of interest" description="Disordered" evidence="1">
    <location>
        <begin position="1"/>
        <end position="169"/>
    </location>
</feature>
<protein>
    <submittedName>
        <fullName evidence="2">Uncharacterized protein</fullName>
    </submittedName>
</protein>
<dbReference type="Proteomes" id="UP000008021">
    <property type="component" value="Chromosome 8"/>
</dbReference>
<feature type="compositionally biased region" description="Acidic residues" evidence="1">
    <location>
        <begin position="147"/>
        <end position="158"/>
    </location>
</feature>
<dbReference type="PANTHER" id="PTHR34572:SF1">
    <property type="entry name" value="GOLGIN FAMILY A PROTEIN"/>
    <property type="match status" value="1"/>
</dbReference>
<evidence type="ECO:0000313" key="3">
    <source>
        <dbReference type="Proteomes" id="UP000008021"/>
    </source>
</evidence>
<accession>A0A0E0EKH9</accession>
<reference evidence="2" key="1">
    <citation type="submission" date="2015-04" db="UniProtKB">
        <authorList>
            <consortium name="EnsemblPlants"/>
        </authorList>
    </citation>
    <scope>IDENTIFICATION</scope>
</reference>
<proteinExistence type="predicted"/>
<dbReference type="Gramene" id="OMERI08G09490.1">
    <property type="protein sequence ID" value="OMERI08G09490.1"/>
    <property type="gene ID" value="OMERI08G09490"/>
</dbReference>
<dbReference type="EnsemblPlants" id="OMERI08G09490.1">
    <property type="protein sequence ID" value="OMERI08G09490.1"/>
    <property type="gene ID" value="OMERI08G09490"/>
</dbReference>
<evidence type="ECO:0000256" key="1">
    <source>
        <dbReference type="SAM" id="MobiDB-lite"/>
    </source>
</evidence>
<feature type="compositionally biased region" description="Basic and acidic residues" evidence="1">
    <location>
        <begin position="76"/>
        <end position="93"/>
    </location>
</feature>
<evidence type="ECO:0000313" key="2">
    <source>
        <dbReference type="EnsemblPlants" id="OMERI08G09490.1"/>
    </source>
</evidence>
<dbReference type="eggNOG" id="ENOG502RY05">
    <property type="taxonomic scope" value="Eukaryota"/>
</dbReference>
<keyword evidence="3" id="KW-1185">Reference proteome</keyword>
<dbReference type="STRING" id="40149.A0A0E0EKH9"/>
<dbReference type="AlphaFoldDB" id="A0A0E0EKH9"/>
<dbReference type="HOGENOM" id="CLU_110439_0_0_1"/>
<dbReference type="PANTHER" id="PTHR34572">
    <property type="entry name" value="GOLGIN FAMILY A PROTEIN"/>
    <property type="match status" value="1"/>
</dbReference>
<name>A0A0E0EKH9_9ORYZ</name>
<feature type="compositionally biased region" description="Polar residues" evidence="1">
    <location>
        <begin position="98"/>
        <end position="118"/>
    </location>
</feature>
<organism evidence="2">
    <name type="scientific">Oryza meridionalis</name>
    <dbReference type="NCBI Taxonomy" id="40149"/>
    <lineage>
        <taxon>Eukaryota</taxon>
        <taxon>Viridiplantae</taxon>
        <taxon>Streptophyta</taxon>
        <taxon>Embryophyta</taxon>
        <taxon>Tracheophyta</taxon>
        <taxon>Spermatophyta</taxon>
        <taxon>Magnoliopsida</taxon>
        <taxon>Liliopsida</taxon>
        <taxon>Poales</taxon>
        <taxon>Poaceae</taxon>
        <taxon>BOP clade</taxon>
        <taxon>Oryzoideae</taxon>
        <taxon>Oryzeae</taxon>
        <taxon>Oryzinae</taxon>
        <taxon>Oryza</taxon>
    </lineage>
</organism>
<sequence length="206" mass="22561">MEGVGARLGRTSARYGTTTTFTGPVRKWRKDWWTPMNGANGNGGGGDGDQAAAAAAAAEEEKATKRRRYVPVSVVEDERQESGKSDDENKANDGEPSSAETEPSNGKTNINDTPMDESQASDEARDSGKNGGGTDLNLNLGLKDPDGDNDIDTEEQDAENNTHTENRLKRKSVAPDLEMRIFLLRLLFNWTTFSDTNFRRTENTIM</sequence>
<reference evidence="2" key="2">
    <citation type="submission" date="2018-05" db="EMBL/GenBank/DDBJ databases">
        <title>OmerRS3 (Oryza meridionalis Reference Sequence Version 3).</title>
        <authorList>
            <person name="Zhang J."/>
            <person name="Kudrna D."/>
            <person name="Lee S."/>
            <person name="Talag J."/>
            <person name="Welchert J."/>
            <person name="Wing R.A."/>
        </authorList>
    </citation>
    <scope>NUCLEOTIDE SEQUENCE [LARGE SCALE GENOMIC DNA]</scope>
    <source>
        <strain evidence="2">cv. OR44</strain>
    </source>
</reference>